<feature type="transmembrane region" description="Helical" evidence="5">
    <location>
        <begin position="299"/>
        <end position="316"/>
    </location>
</feature>
<keyword evidence="2 5" id="KW-0812">Transmembrane</keyword>
<feature type="transmembrane region" description="Helical" evidence="5">
    <location>
        <begin position="151"/>
        <end position="171"/>
    </location>
</feature>
<feature type="transmembrane region" description="Helical" evidence="5">
    <location>
        <begin position="386"/>
        <end position="406"/>
    </location>
</feature>
<dbReference type="PANTHER" id="PTHR23508:SF10">
    <property type="entry name" value="CARBOXYLIC ACID TRANSPORTER PROTEIN HOMOLOG"/>
    <property type="match status" value="1"/>
</dbReference>
<evidence type="ECO:0000313" key="7">
    <source>
        <dbReference type="EMBL" id="MFC5293291.1"/>
    </source>
</evidence>
<dbReference type="Proteomes" id="UP001595976">
    <property type="component" value="Unassembled WGS sequence"/>
</dbReference>
<proteinExistence type="predicted"/>
<dbReference type="InterPro" id="IPR020846">
    <property type="entry name" value="MFS_dom"/>
</dbReference>
<feature type="transmembrane region" description="Helical" evidence="5">
    <location>
        <begin position="61"/>
        <end position="81"/>
    </location>
</feature>
<sequence length="415" mass="44000">MSDNQAATAGSMRFSAPTEVDDKARKAVWGAAIGYAMDGFDLLILGFMLKAISTELALSQGQAASLVTATLVGAVLGGIGFGMLSDRIGRVRVLTWTIVLFAVFTGLCALAQGYWDLLIYRTIAGLGLGGEFGIGMALVAEAWPASKRARASSYVGLGWQAGVLAAALVTPLLLPSIGWRGMFALGILPAVVAYFIRHSLHEPDVFVARAQDKPKESALHLLVKDWDTTKLSLGMVILCSVQNFGYYGVMIWLPNYLSTRFGFALTQSALWTAVTIGGMALGIFAFGHIADRIGRRPAFFAYMIGAAVMVLVYSRLTDPTTLLIGGAVMGFFVNGMLGGYGALMSELYPTAARATAQNVLFNIGRGVGGFGPVVVGALAASHGFEFAIAALAALYILDLLAMWFLIPERRGAELT</sequence>
<dbReference type="PANTHER" id="PTHR23508">
    <property type="entry name" value="CARBOXYLIC ACID TRANSPORTER PROTEIN HOMOLOG"/>
    <property type="match status" value="1"/>
</dbReference>
<protein>
    <submittedName>
        <fullName evidence="7">MFS transporter</fullName>
    </submittedName>
</protein>
<keyword evidence="8" id="KW-1185">Reference proteome</keyword>
<feature type="transmembrane region" description="Helical" evidence="5">
    <location>
        <begin position="269"/>
        <end position="287"/>
    </location>
</feature>
<feature type="transmembrane region" description="Helical" evidence="5">
    <location>
        <begin position="27"/>
        <end position="49"/>
    </location>
</feature>
<feature type="transmembrane region" description="Helical" evidence="5">
    <location>
        <begin position="322"/>
        <end position="347"/>
    </location>
</feature>
<organism evidence="7 8">
    <name type="scientific">Bosea minatitlanensis</name>
    <dbReference type="NCBI Taxonomy" id="128782"/>
    <lineage>
        <taxon>Bacteria</taxon>
        <taxon>Pseudomonadati</taxon>
        <taxon>Pseudomonadota</taxon>
        <taxon>Alphaproteobacteria</taxon>
        <taxon>Hyphomicrobiales</taxon>
        <taxon>Boseaceae</taxon>
        <taxon>Bosea</taxon>
    </lineage>
</organism>
<comment type="caution">
    <text evidence="7">The sequence shown here is derived from an EMBL/GenBank/DDBJ whole genome shotgun (WGS) entry which is preliminary data.</text>
</comment>
<dbReference type="InterPro" id="IPR005829">
    <property type="entry name" value="Sugar_transporter_CS"/>
</dbReference>
<feature type="transmembrane region" description="Helical" evidence="5">
    <location>
        <begin position="93"/>
        <end position="112"/>
    </location>
</feature>
<feature type="domain" description="Major facilitator superfamily (MFS) profile" evidence="6">
    <location>
        <begin position="27"/>
        <end position="410"/>
    </location>
</feature>
<evidence type="ECO:0000256" key="4">
    <source>
        <dbReference type="ARBA" id="ARBA00023136"/>
    </source>
</evidence>
<dbReference type="SUPFAM" id="SSF103473">
    <property type="entry name" value="MFS general substrate transporter"/>
    <property type="match status" value="1"/>
</dbReference>
<dbReference type="PROSITE" id="PS00217">
    <property type="entry name" value="SUGAR_TRANSPORT_2"/>
    <property type="match status" value="1"/>
</dbReference>
<keyword evidence="4 5" id="KW-0472">Membrane</keyword>
<feature type="transmembrane region" description="Helical" evidence="5">
    <location>
        <begin position="231"/>
        <end position="249"/>
    </location>
</feature>
<dbReference type="EMBL" id="JBHSLI010000003">
    <property type="protein sequence ID" value="MFC5293291.1"/>
    <property type="molecule type" value="Genomic_DNA"/>
</dbReference>
<dbReference type="PROSITE" id="PS50850">
    <property type="entry name" value="MFS"/>
    <property type="match status" value="1"/>
</dbReference>
<name>A0ABW0F2U8_9HYPH</name>
<evidence type="ECO:0000256" key="1">
    <source>
        <dbReference type="ARBA" id="ARBA00004141"/>
    </source>
</evidence>
<gene>
    <name evidence="7" type="ORF">ACFPK2_09865</name>
</gene>
<dbReference type="InterPro" id="IPR036259">
    <property type="entry name" value="MFS_trans_sf"/>
</dbReference>
<evidence type="ECO:0000256" key="2">
    <source>
        <dbReference type="ARBA" id="ARBA00022692"/>
    </source>
</evidence>
<keyword evidence="3 5" id="KW-1133">Transmembrane helix</keyword>
<reference evidence="8" key="1">
    <citation type="journal article" date="2019" name="Int. J. Syst. Evol. Microbiol.">
        <title>The Global Catalogue of Microorganisms (GCM) 10K type strain sequencing project: providing services to taxonomists for standard genome sequencing and annotation.</title>
        <authorList>
            <consortium name="The Broad Institute Genomics Platform"/>
            <consortium name="The Broad Institute Genome Sequencing Center for Infectious Disease"/>
            <person name="Wu L."/>
            <person name="Ma J."/>
        </authorList>
    </citation>
    <scope>NUCLEOTIDE SEQUENCE [LARGE SCALE GENOMIC DNA]</scope>
    <source>
        <strain evidence="8">CGMCC 1.15643</strain>
    </source>
</reference>
<evidence type="ECO:0000313" key="8">
    <source>
        <dbReference type="Proteomes" id="UP001595976"/>
    </source>
</evidence>
<evidence type="ECO:0000256" key="3">
    <source>
        <dbReference type="ARBA" id="ARBA00022989"/>
    </source>
</evidence>
<accession>A0ABW0F2U8</accession>
<feature type="transmembrane region" description="Helical" evidence="5">
    <location>
        <begin position="359"/>
        <end position="380"/>
    </location>
</feature>
<comment type="subcellular location">
    <subcellularLocation>
        <location evidence="1">Membrane</location>
        <topology evidence="1">Multi-pass membrane protein</topology>
    </subcellularLocation>
</comment>
<evidence type="ECO:0000256" key="5">
    <source>
        <dbReference type="SAM" id="Phobius"/>
    </source>
</evidence>
<dbReference type="RefSeq" id="WP_260349751.1">
    <property type="nucleotide sequence ID" value="NZ_JAOAOS010000028.1"/>
</dbReference>
<dbReference type="Gene3D" id="1.20.1250.20">
    <property type="entry name" value="MFS general substrate transporter like domains"/>
    <property type="match status" value="2"/>
</dbReference>
<dbReference type="Pfam" id="PF07690">
    <property type="entry name" value="MFS_1"/>
    <property type="match status" value="1"/>
</dbReference>
<evidence type="ECO:0000259" key="6">
    <source>
        <dbReference type="PROSITE" id="PS50850"/>
    </source>
</evidence>
<dbReference type="InterPro" id="IPR011701">
    <property type="entry name" value="MFS"/>
</dbReference>
<feature type="transmembrane region" description="Helical" evidence="5">
    <location>
        <begin position="177"/>
        <end position="196"/>
    </location>
</feature>
<feature type="transmembrane region" description="Helical" evidence="5">
    <location>
        <begin position="118"/>
        <end position="139"/>
    </location>
</feature>